<proteinExistence type="predicted"/>
<evidence type="ECO:0000313" key="2">
    <source>
        <dbReference type="Proteomes" id="UP000016927"/>
    </source>
</evidence>
<organism evidence="1 2">
    <name type="scientific">Nosema bombycis (strain CQ1 / CVCC 102059)</name>
    <name type="common">Microsporidian parasite</name>
    <name type="synonym">Pebrine of silkworm</name>
    <dbReference type="NCBI Taxonomy" id="578461"/>
    <lineage>
        <taxon>Eukaryota</taxon>
        <taxon>Fungi</taxon>
        <taxon>Fungi incertae sedis</taxon>
        <taxon>Microsporidia</taxon>
        <taxon>Nosematidae</taxon>
        <taxon>Nosema</taxon>
    </lineage>
</organism>
<dbReference type="EMBL" id="KB909462">
    <property type="protein sequence ID" value="EOB12083.1"/>
    <property type="molecule type" value="Genomic_DNA"/>
</dbReference>
<protein>
    <submittedName>
        <fullName evidence="1">Uncharacterized protein</fullName>
    </submittedName>
</protein>
<reference evidence="1 2" key="1">
    <citation type="journal article" date="2013" name="BMC Genomics">
        <title>Comparative genomics of parasitic silkworm microsporidia reveal an association between genome expansion and host adaptation.</title>
        <authorList>
            <person name="Pan G."/>
            <person name="Xu J."/>
            <person name="Li T."/>
            <person name="Xia Q."/>
            <person name="Liu S.L."/>
            <person name="Zhang G."/>
            <person name="Li S."/>
            <person name="Li C."/>
            <person name="Liu H."/>
            <person name="Yang L."/>
            <person name="Liu T."/>
            <person name="Zhang X."/>
            <person name="Wu Z."/>
            <person name="Fan W."/>
            <person name="Dang X."/>
            <person name="Xiang H."/>
            <person name="Tao M."/>
            <person name="Li Y."/>
            <person name="Hu J."/>
            <person name="Li Z."/>
            <person name="Lin L."/>
            <person name="Luo J."/>
            <person name="Geng L."/>
            <person name="Wang L."/>
            <person name="Long M."/>
            <person name="Wan Y."/>
            <person name="He N."/>
            <person name="Zhang Z."/>
            <person name="Lu C."/>
            <person name="Keeling P.J."/>
            <person name="Wang J."/>
            <person name="Xiang Z."/>
            <person name="Zhou Z."/>
        </authorList>
    </citation>
    <scope>NUCLEOTIDE SEQUENCE [LARGE SCALE GENOMIC DNA]</scope>
    <source>
        <strain evidence="2">CQ1 / CVCC 102059</strain>
    </source>
</reference>
<evidence type="ECO:0000313" key="1">
    <source>
        <dbReference type="EMBL" id="EOB12083.1"/>
    </source>
</evidence>
<dbReference type="Proteomes" id="UP000016927">
    <property type="component" value="Unassembled WGS sequence"/>
</dbReference>
<dbReference type="HOGENOM" id="CLU_2400241_0_0_1"/>
<name>R0MH14_NOSB1</name>
<accession>R0MH14</accession>
<keyword evidence="2" id="KW-1185">Reference proteome</keyword>
<dbReference type="AlphaFoldDB" id="R0MH14"/>
<dbReference type="VEuPathDB" id="MicrosporidiaDB:NBO_555g0005"/>
<gene>
    <name evidence="1" type="ORF">NBO_555g0005</name>
</gene>
<sequence>MAMRCQFTIIETSIFVTSVSDVRQHQQIIDKEILRQKRLGQKYYVRQDDGRFLQEIIVFCSSAYEKGGFLYNFTGVFGKEQLIHYINTVCSDT</sequence>